<keyword evidence="10" id="KW-1185">Reference proteome</keyword>
<evidence type="ECO:0000256" key="3">
    <source>
        <dbReference type="ARBA" id="ARBA00022801"/>
    </source>
</evidence>
<sequence>MSASQDKGEAASAAPKQLVAGHPSTREQAILSTSGGLSGPFIGGRERLQVVGVKGKNPVKPAFDLDETLGSEVTVTLVTSQSRGKSTWQGFTLGFPIGAGNESTGFGAQYQPNDRDSDGGSLLLNTVYTIEVKLPNIASEYKITKEDVAGNTDLPESIRAAPRLTRVCVDLVEGGVFTVQGYGIPFANPGHASDGWINRNAPIIGGMDLLGILRSRSLTFLVAKALPAVYFGKLSTTPPFVYPYDYPFVPAQPFAMSAFAGMIEENKGDMFRPVYTFDDDMQSVCSTAMAHVQDIYWLCKASDNIRETEVPAYFVRKYDDDAPGSDPDFTVYFAIIRLTETFREQHKSQWGRLTKDGLVRILLPGSQAHESRGWLGCIMQRPSSVPALENKHALKGQYQDDIVVELSVRGEDRDLLKTFEGRAAAEEAFTNGVTLDFTVSTTETERRVMAAEAFMPGAGPVPSLVDSGDSGADLEFRMDLARDVMRGGGFYETLSKRASQTSEAMTAMVLSDEVKPLPSLPSFNFIDVRDPVLKTAILEEMLPADRCRFEAYCAKRDANVMLISAPGGTGKTSALVTACHAAMNTTNGGNMYGTGPTNTAVGNFSLRQYSIGLSIAKKCNAANPAAVGSKPLYRAPLVLRGYSSRVELKAIRTIIRTNVADNSAYKTYGQGSTPRWQLPQTPTNWLLVVLGFLALEDCKVEGAVTSLLPEHPEFLHELRAEIQALAGTNGPVDRLLKLAKGEITYEAYSQSDMVHDDLIEKWMRRIIDNAQSVNTTPAIAQTPWYHGAWARAKFIAVDEAGCMHKADLCSVWGNTLRALILAGDIKQLPPTMMELDNKDANKNAANRFAKSGRLSALAWFQAAGFPAFRLLQQLRMCNGMFDPSKELFYTDYRDMSYGPWSDPTNEAHAVGVAFEKFMLSRTSKRPVSASPEGTLAPIFYHTPNTHMIKVGTSKLNRMQVKATLDLLAEFVIVSGVSPKKFVVISAHKPNVEYGNRLLSKYPRLKDMPPLQTADSFQGREGDLSALISGTKKGYSAGFLSDENRLNVMITRQKSALLIVGDLLVTGPVEGDKKAVQKADKEAKDGSVTYERDGTTVFSKVKALRALIRMMHTMGRIYEPEALSEEESEARDLLLAAEEKKVVEGEEAAERARRILEDLENNKYDPLKSWADLEEEGMDWAESD</sequence>
<dbReference type="InterPro" id="IPR041679">
    <property type="entry name" value="DNA2/NAM7-like_C"/>
</dbReference>
<dbReference type="GO" id="GO:0016787">
    <property type="term" value="F:hydrolase activity"/>
    <property type="evidence" value="ECO:0007669"/>
    <property type="project" value="UniProtKB-KW"/>
</dbReference>
<evidence type="ECO:0000256" key="5">
    <source>
        <dbReference type="ARBA" id="ARBA00022840"/>
    </source>
</evidence>
<dbReference type="InterPro" id="IPR027417">
    <property type="entry name" value="P-loop_NTPase"/>
</dbReference>
<dbReference type="GO" id="GO:0005524">
    <property type="term" value="F:ATP binding"/>
    <property type="evidence" value="ECO:0007669"/>
    <property type="project" value="UniProtKB-KW"/>
</dbReference>
<evidence type="ECO:0008006" key="11">
    <source>
        <dbReference type="Google" id="ProtNLM"/>
    </source>
</evidence>
<evidence type="ECO:0000313" key="9">
    <source>
        <dbReference type="EMBL" id="OIW30470.1"/>
    </source>
</evidence>
<dbReference type="GO" id="GO:0043139">
    <property type="term" value="F:5'-3' DNA helicase activity"/>
    <property type="evidence" value="ECO:0007669"/>
    <property type="project" value="TreeGrafter"/>
</dbReference>
<dbReference type="AlphaFoldDB" id="A0A1J7ISK4"/>
<dbReference type="InterPro" id="IPR050534">
    <property type="entry name" value="Coronavir_polyprotein_1ab"/>
</dbReference>
<reference evidence="9 10" key="1">
    <citation type="submission" date="2016-10" db="EMBL/GenBank/DDBJ databases">
        <title>Draft genome sequence of Coniochaeta ligniaria NRRL30616, a lignocellulolytic fungus for bioabatement of inhibitors in plant biomass hydrolysates.</title>
        <authorList>
            <consortium name="DOE Joint Genome Institute"/>
            <person name="Jimenez D.J."/>
            <person name="Hector R.E."/>
            <person name="Riley R."/>
            <person name="Sun H."/>
            <person name="Grigoriev I.V."/>
            <person name="Van Elsas J.D."/>
            <person name="Nichols N.N."/>
        </authorList>
    </citation>
    <scope>NUCLEOTIDE SEQUENCE [LARGE SCALE GENOMIC DNA]</scope>
    <source>
        <strain evidence="9 10">NRRL 30616</strain>
    </source>
</reference>
<dbReference type="EMBL" id="KV875096">
    <property type="protein sequence ID" value="OIW30470.1"/>
    <property type="molecule type" value="Genomic_DNA"/>
</dbReference>
<keyword evidence="4" id="KW-0347">Helicase</keyword>
<dbReference type="Pfam" id="PF13087">
    <property type="entry name" value="AAA_12"/>
    <property type="match status" value="1"/>
</dbReference>
<evidence type="ECO:0000313" key="10">
    <source>
        <dbReference type="Proteomes" id="UP000182658"/>
    </source>
</evidence>
<evidence type="ECO:0000256" key="1">
    <source>
        <dbReference type="ARBA" id="ARBA00007913"/>
    </source>
</evidence>
<dbReference type="Proteomes" id="UP000182658">
    <property type="component" value="Unassembled WGS sequence"/>
</dbReference>
<evidence type="ECO:0000256" key="2">
    <source>
        <dbReference type="ARBA" id="ARBA00022741"/>
    </source>
</evidence>
<evidence type="ECO:0000256" key="4">
    <source>
        <dbReference type="ARBA" id="ARBA00022806"/>
    </source>
</evidence>
<feature type="domain" description="DNA2/NAM7 helicase-like C-terminal" evidence="8">
    <location>
        <begin position="867"/>
        <end position="1061"/>
    </location>
</feature>
<name>A0A1J7ISK4_9PEZI</name>
<dbReference type="PANTHER" id="PTHR43788:SF8">
    <property type="entry name" value="DNA-BINDING PROTEIN SMUBP-2"/>
    <property type="match status" value="1"/>
</dbReference>
<keyword evidence="5" id="KW-0067">ATP-binding</keyword>
<organism evidence="9 10">
    <name type="scientific">Coniochaeta ligniaria NRRL 30616</name>
    <dbReference type="NCBI Taxonomy" id="1408157"/>
    <lineage>
        <taxon>Eukaryota</taxon>
        <taxon>Fungi</taxon>
        <taxon>Dikarya</taxon>
        <taxon>Ascomycota</taxon>
        <taxon>Pezizomycotina</taxon>
        <taxon>Sordariomycetes</taxon>
        <taxon>Sordariomycetidae</taxon>
        <taxon>Coniochaetales</taxon>
        <taxon>Coniochaetaceae</taxon>
        <taxon>Coniochaeta</taxon>
    </lineage>
</organism>
<evidence type="ECO:0000259" key="7">
    <source>
        <dbReference type="Pfam" id="PF13086"/>
    </source>
</evidence>
<dbReference type="InParanoid" id="A0A1J7ISK4"/>
<keyword evidence="3" id="KW-0378">Hydrolase</keyword>
<dbReference type="Pfam" id="PF13086">
    <property type="entry name" value="AAA_11"/>
    <property type="match status" value="1"/>
</dbReference>
<dbReference type="STRING" id="1408157.A0A1J7ISK4"/>
<evidence type="ECO:0000256" key="6">
    <source>
        <dbReference type="SAM" id="MobiDB-lite"/>
    </source>
</evidence>
<proteinExistence type="inferred from homology"/>
<dbReference type="Gene3D" id="3.40.50.300">
    <property type="entry name" value="P-loop containing nucleotide triphosphate hydrolases"/>
    <property type="match status" value="2"/>
</dbReference>
<feature type="domain" description="DNA2/NAM7 helicase helicase" evidence="7">
    <location>
        <begin position="557"/>
        <end position="833"/>
    </location>
</feature>
<dbReference type="InterPro" id="IPR041677">
    <property type="entry name" value="DNA2/NAM7_AAA_11"/>
</dbReference>
<comment type="similarity">
    <text evidence="1">Belongs to the DNA2/NAM7 helicase family.</text>
</comment>
<dbReference type="SUPFAM" id="SSF52540">
    <property type="entry name" value="P-loop containing nucleoside triphosphate hydrolases"/>
    <property type="match status" value="1"/>
</dbReference>
<gene>
    <name evidence="9" type="ORF">CONLIGDRAFT_699919</name>
</gene>
<feature type="region of interest" description="Disordered" evidence="6">
    <location>
        <begin position="1"/>
        <end position="26"/>
    </location>
</feature>
<dbReference type="PANTHER" id="PTHR43788">
    <property type="entry name" value="DNA2/NAM7 HELICASE FAMILY MEMBER"/>
    <property type="match status" value="1"/>
</dbReference>
<accession>A0A1J7ISK4</accession>
<protein>
    <recommendedName>
        <fullName evidence="11">DNA2/NAM7 helicase-like C-terminal domain-containing protein</fullName>
    </recommendedName>
</protein>
<evidence type="ECO:0000259" key="8">
    <source>
        <dbReference type="Pfam" id="PF13087"/>
    </source>
</evidence>
<keyword evidence="2" id="KW-0547">Nucleotide-binding</keyword>
<dbReference type="OrthoDB" id="5408263at2759"/>